<feature type="domain" description="SHOCT" evidence="2">
    <location>
        <begin position="53"/>
        <end position="78"/>
    </location>
</feature>
<evidence type="ECO:0000259" key="2">
    <source>
        <dbReference type="Pfam" id="PF09851"/>
    </source>
</evidence>
<dbReference type="EMBL" id="MLJW01000116">
    <property type="protein sequence ID" value="OIQ98659.1"/>
    <property type="molecule type" value="Genomic_DNA"/>
</dbReference>
<sequence length="80" mass="9554">MMNNWNGFWGWGMGLGFLFMLLFWGFIILGITALIRWLMTQSSPIRGSHDKSPLEILQERYARGEIDREEYEQKKRDLEQ</sequence>
<reference evidence="3" key="1">
    <citation type="submission" date="2016-10" db="EMBL/GenBank/DDBJ databases">
        <title>Sequence of Gallionella enrichment culture.</title>
        <authorList>
            <person name="Poehlein A."/>
            <person name="Muehling M."/>
            <person name="Daniel R."/>
        </authorList>
    </citation>
    <scope>NUCLEOTIDE SEQUENCE</scope>
</reference>
<proteinExistence type="predicted"/>
<dbReference type="InterPro" id="IPR018649">
    <property type="entry name" value="SHOCT"/>
</dbReference>
<keyword evidence="1" id="KW-0812">Transmembrane</keyword>
<feature type="transmembrane region" description="Helical" evidence="1">
    <location>
        <begin position="12"/>
        <end position="38"/>
    </location>
</feature>
<dbReference type="Pfam" id="PF09851">
    <property type="entry name" value="SHOCT"/>
    <property type="match status" value="1"/>
</dbReference>
<evidence type="ECO:0000313" key="3">
    <source>
        <dbReference type="EMBL" id="OIQ98659.1"/>
    </source>
</evidence>
<keyword evidence="1" id="KW-1133">Transmembrane helix</keyword>
<dbReference type="AlphaFoldDB" id="A0A1J5SA85"/>
<gene>
    <name evidence="3" type="ORF">GALL_193170</name>
</gene>
<name>A0A1J5SA85_9ZZZZ</name>
<comment type="caution">
    <text evidence="3">The sequence shown here is derived from an EMBL/GenBank/DDBJ whole genome shotgun (WGS) entry which is preliminary data.</text>
</comment>
<protein>
    <recommendedName>
        <fullName evidence="2">SHOCT domain-containing protein</fullName>
    </recommendedName>
</protein>
<accession>A0A1J5SA85</accession>
<organism evidence="3">
    <name type="scientific">mine drainage metagenome</name>
    <dbReference type="NCBI Taxonomy" id="410659"/>
    <lineage>
        <taxon>unclassified sequences</taxon>
        <taxon>metagenomes</taxon>
        <taxon>ecological metagenomes</taxon>
    </lineage>
</organism>
<evidence type="ECO:0000256" key="1">
    <source>
        <dbReference type="SAM" id="Phobius"/>
    </source>
</evidence>
<keyword evidence="1" id="KW-0472">Membrane</keyword>